<dbReference type="EMBL" id="JAEKNQ010000006">
    <property type="protein sequence ID" value="MBJ7601752.1"/>
    <property type="molecule type" value="Genomic_DNA"/>
</dbReference>
<dbReference type="InterPro" id="IPR045372">
    <property type="entry name" value="YidB"/>
</dbReference>
<organism evidence="1 2">
    <name type="scientific">Candidatus Dormiibacter inghamiae</name>
    <dbReference type="NCBI Taxonomy" id="3127013"/>
    <lineage>
        <taxon>Bacteria</taxon>
        <taxon>Bacillati</taxon>
        <taxon>Candidatus Dormiibacterota</taxon>
        <taxon>Candidatus Dormibacteria</taxon>
        <taxon>Candidatus Dormibacterales</taxon>
        <taxon>Candidatus Dormibacteraceae</taxon>
        <taxon>Candidatus Dormiibacter</taxon>
    </lineage>
</organism>
<evidence type="ECO:0000313" key="2">
    <source>
        <dbReference type="Proteomes" id="UP000620075"/>
    </source>
</evidence>
<sequence length="80" mass="8239">MSSGENQPLQPDEIERMLGGEKIEALAQQAGQPPEDVKAALAQALPHVVNVLTPEGKIPDDTQLAALGDRLARGGQSGGG</sequence>
<comment type="caution">
    <text evidence="1">The sequence shown here is derived from an EMBL/GenBank/DDBJ whole genome shotgun (WGS) entry which is preliminary data.</text>
</comment>
<reference evidence="1 2" key="1">
    <citation type="submission" date="2020-10" db="EMBL/GenBank/DDBJ databases">
        <title>Ca. Dormibacterota MAGs.</title>
        <authorList>
            <person name="Montgomery K."/>
        </authorList>
    </citation>
    <scope>NUCLEOTIDE SEQUENCE [LARGE SCALE GENOMIC DNA]</scope>
    <source>
        <strain evidence="1">SC8811_S16_3</strain>
    </source>
</reference>
<evidence type="ECO:0000313" key="1">
    <source>
        <dbReference type="EMBL" id="MBJ7601752.1"/>
    </source>
</evidence>
<dbReference type="AlphaFoldDB" id="A0A934K7D3"/>
<dbReference type="Gene3D" id="1.10.10.690">
    <property type="entry name" value="YidB-like"/>
    <property type="match status" value="1"/>
</dbReference>
<dbReference type="SUPFAM" id="SSF140804">
    <property type="entry name" value="YidB-like"/>
    <property type="match status" value="1"/>
</dbReference>
<accession>A0A934K7D3</accession>
<dbReference type="Pfam" id="PF20159">
    <property type="entry name" value="YidB"/>
    <property type="match status" value="1"/>
</dbReference>
<proteinExistence type="predicted"/>
<gene>
    <name evidence="1" type="ORF">JF888_00915</name>
</gene>
<dbReference type="Proteomes" id="UP000620075">
    <property type="component" value="Unassembled WGS sequence"/>
</dbReference>
<protein>
    <submittedName>
        <fullName evidence="1">DUF937 domain-containing protein</fullName>
    </submittedName>
</protein>
<dbReference type="InterPro" id="IPR027405">
    <property type="entry name" value="YidB-like"/>
</dbReference>
<name>A0A934K7D3_9BACT</name>